<evidence type="ECO:0000313" key="2">
    <source>
        <dbReference type="Proteomes" id="UP001162164"/>
    </source>
</evidence>
<proteinExistence type="predicted"/>
<accession>A0ABQ9IXT1</accession>
<reference evidence="1" key="1">
    <citation type="journal article" date="2023" name="Insect Mol. Biol.">
        <title>Genome sequencing provides insights into the evolution of gene families encoding plant cell wall-degrading enzymes in longhorned beetles.</title>
        <authorList>
            <person name="Shin N.R."/>
            <person name="Okamura Y."/>
            <person name="Kirsch R."/>
            <person name="Pauchet Y."/>
        </authorList>
    </citation>
    <scope>NUCLEOTIDE SEQUENCE</scope>
    <source>
        <strain evidence="1">MMC_N1</strain>
    </source>
</reference>
<dbReference type="Proteomes" id="UP001162164">
    <property type="component" value="Unassembled WGS sequence"/>
</dbReference>
<sequence>MKRLVHLLRSLPSSLSQKSDYIEQYLKINALLIHGITELENENIVVKIIDFINVKLKISCGPRDIDSALRLGSANPNQPRIILVNFVQNIIRNEVLGARKYLKDTAFTIFEDLTPERYEFLSTAKRKFGKNMVWSAGGKVCRWCESQRKKIIINLKDDI</sequence>
<protein>
    <submittedName>
        <fullName evidence="1">Uncharacterized protein</fullName>
    </submittedName>
</protein>
<gene>
    <name evidence="1" type="ORF">NQ317_018862</name>
</gene>
<dbReference type="EMBL" id="JAPWTJ010002043">
    <property type="protein sequence ID" value="KAJ8968203.1"/>
    <property type="molecule type" value="Genomic_DNA"/>
</dbReference>
<name>A0ABQ9IXT1_9CUCU</name>
<evidence type="ECO:0000313" key="1">
    <source>
        <dbReference type="EMBL" id="KAJ8968203.1"/>
    </source>
</evidence>
<keyword evidence="2" id="KW-1185">Reference proteome</keyword>
<comment type="caution">
    <text evidence="1">The sequence shown here is derived from an EMBL/GenBank/DDBJ whole genome shotgun (WGS) entry which is preliminary data.</text>
</comment>
<organism evidence="1 2">
    <name type="scientific">Molorchus minor</name>
    <dbReference type="NCBI Taxonomy" id="1323400"/>
    <lineage>
        <taxon>Eukaryota</taxon>
        <taxon>Metazoa</taxon>
        <taxon>Ecdysozoa</taxon>
        <taxon>Arthropoda</taxon>
        <taxon>Hexapoda</taxon>
        <taxon>Insecta</taxon>
        <taxon>Pterygota</taxon>
        <taxon>Neoptera</taxon>
        <taxon>Endopterygota</taxon>
        <taxon>Coleoptera</taxon>
        <taxon>Polyphaga</taxon>
        <taxon>Cucujiformia</taxon>
        <taxon>Chrysomeloidea</taxon>
        <taxon>Cerambycidae</taxon>
        <taxon>Lamiinae</taxon>
        <taxon>Monochamini</taxon>
        <taxon>Molorchus</taxon>
    </lineage>
</organism>